<dbReference type="Pfam" id="PF01609">
    <property type="entry name" value="DDE_Tnp_1"/>
    <property type="match status" value="1"/>
</dbReference>
<name>A0AAU9E8F0_9FIRM</name>
<dbReference type="Pfam" id="PF05598">
    <property type="entry name" value="DUF772"/>
    <property type="match status" value="1"/>
</dbReference>
<reference evidence="3 4" key="1">
    <citation type="submission" date="2023-08" db="EMBL/GenBank/DDBJ databases">
        <title>Helicovermis profunda gen. nov., sp. nov., a novel mesophilic, fermentative bacterium within the Bacillota from a deep-sea hydrothermal vent chimney.</title>
        <authorList>
            <person name="Miyazaki U."/>
            <person name="Mizutani D."/>
            <person name="Hashimoto Y."/>
            <person name="Tame A."/>
            <person name="Sawayama S."/>
            <person name="Miyazaki J."/>
            <person name="Takai K."/>
            <person name="Nakagawa S."/>
        </authorList>
    </citation>
    <scope>NUCLEOTIDE SEQUENCE [LARGE SCALE GENOMIC DNA]</scope>
    <source>
        <strain evidence="3 4">S502</strain>
    </source>
</reference>
<dbReference type="KEGG" id="hprf:HLPR_20590"/>
<dbReference type="GO" id="GO:0006313">
    <property type="term" value="P:DNA transposition"/>
    <property type="evidence" value="ECO:0007669"/>
    <property type="project" value="InterPro"/>
</dbReference>
<dbReference type="GO" id="GO:0004803">
    <property type="term" value="F:transposase activity"/>
    <property type="evidence" value="ECO:0007669"/>
    <property type="project" value="InterPro"/>
</dbReference>
<dbReference type="InterPro" id="IPR008490">
    <property type="entry name" value="Transposase_InsH_N"/>
</dbReference>
<evidence type="ECO:0000313" key="3">
    <source>
        <dbReference type="EMBL" id="BEP29728.1"/>
    </source>
</evidence>
<sequence length="482" mass="55550">MSNYYQLSLLDLNKEFSDFLTDTSSNYFELFRNYISFSEIIPFSFYNTYYKNMGRTREFPLESMLMFFIYKNFRSISRDTTLLRILHDSPDLRKSLGFYNLPHPSQLSRFKINFLDQIHLTLDKLVSLVNDELKSISPSTSKILIADTTGFESYVTENNPKFFEEKLASSKRFEKSGKAPDNFNPVKHAQGNMPKKANANSDISLAYLNGHFGYYLKSMIITDGLGVIQDIQFPDAIQEFYNDKMPKEVKDEYDSTTLIPSLELFFTKHSSINFNFFLGDSGFDGYDNYKYISKKNIIPIIPLNKRNSGSKCSTYRYSSDNENNKFFFNSDGNLICRSTKLAMKSLGPIISKHRADRFSYGCPLIKTHMVKGKIIYANDCKNPCSNAIYGRKVNIALDEEYRFNSTYSRDSDIWKNLYKTRTVCERSIGQLKDFINIRGSQIQNTTSLKSTILLAGVTQLIGVLIMTRSKFTKNLRAFKTVA</sequence>
<feature type="domain" description="Transposase InsH N-terminal" evidence="2">
    <location>
        <begin position="28"/>
        <end position="111"/>
    </location>
</feature>
<proteinExistence type="predicted"/>
<dbReference type="AlphaFoldDB" id="A0AAU9E8F0"/>
<evidence type="ECO:0000313" key="4">
    <source>
        <dbReference type="Proteomes" id="UP001321786"/>
    </source>
</evidence>
<evidence type="ECO:0000259" key="2">
    <source>
        <dbReference type="Pfam" id="PF05598"/>
    </source>
</evidence>
<evidence type="ECO:0008006" key="5">
    <source>
        <dbReference type="Google" id="ProtNLM"/>
    </source>
</evidence>
<dbReference type="InterPro" id="IPR002559">
    <property type="entry name" value="Transposase_11"/>
</dbReference>
<dbReference type="EMBL" id="AP028654">
    <property type="protein sequence ID" value="BEP29728.1"/>
    <property type="molecule type" value="Genomic_DNA"/>
</dbReference>
<keyword evidence="4" id="KW-1185">Reference proteome</keyword>
<organism evidence="3 4">
    <name type="scientific">Helicovermis profundi</name>
    <dbReference type="NCBI Taxonomy" id="3065157"/>
    <lineage>
        <taxon>Bacteria</taxon>
        <taxon>Bacillati</taxon>
        <taxon>Bacillota</taxon>
        <taxon>Clostridia</taxon>
        <taxon>Helicovermis</taxon>
    </lineage>
</organism>
<protein>
    <recommendedName>
        <fullName evidence="5">Transposase</fullName>
    </recommendedName>
</protein>
<accession>A0AAU9E8F0</accession>
<feature type="domain" description="Transposase IS4-like" evidence="1">
    <location>
        <begin position="251"/>
        <end position="435"/>
    </location>
</feature>
<evidence type="ECO:0000259" key="1">
    <source>
        <dbReference type="Pfam" id="PF01609"/>
    </source>
</evidence>
<gene>
    <name evidence="3" type="ORF">HLPR_20590</name>
</gene>
<dbReference type="GO" id="GO:0003677">
    <property type="term" value="F:DNA binding"/>
    <property type="evidence" value="ECO:0007669"/>
    <property type="project" value="InterPro"/>
</dbReference>
<dbReference type="Proteomes" id="UP001321786">
    <property type="component" value="Chromosome"/>
</dbReference>
<dbReference type="RefSeq" id="WP_338535346.1">
    <property type="nucleotide sequence ID" value="NZ_AP028654.1"/>
</dbReference>